<sequence length="433" mass="45951">MHPASFTSPRITRLLVTALVAAALSSCASAPSSSPAAAGTRAAPTLQSPALAGADEATRRQAFARWLSEFRATARASGISEATLRSALDKAQYLPDIIPLDRAQPEFTRTPWAYLDNTVSPQRIATGQEKLRDIRREADAAAVRYGVPAPVIVAIWGMESNYGSNYGNTPTVDALATLAFDGRREEWARGELLAALKIIDKGDIDGAHMIGSWAGAMGQTQFMPSNFLAYAVDADGDGRRDIWGSMADVTASTANFLARAGWQAGKPWGTEVQVPTGFDYARADPTVRQSAAQWAAEGVRTMDGQPLPDLADGSILLPAGARGPAFLVGANFRAILRYNNSTSYALAVGLLSQRLAGGSGVQASWPRDLAALTRSELTELQTLLNQRGFASGTPDGVMGPATRAGLRDYQRSVGLPADGYPTAGVLQRLRESR</sequence>
<feature type="chain" id="PRO_5047064095" evidence="1">
    <location>
        <begin position="31"/>
        <end position="433"/>
    </location>
</feature>
<keyword evidence="5" id="KW-1185">Reference proteome</keyword>
<dbReference type="NCBIfam" id="TIGR02283">
    <property type="entry name" value="MltB_2"/>
    <property type="match status" value="1"/>
</dbReference>
<proteinExistence type="predicted"/>
<feature type="signal peptide" evidence="1">
    <location>
        <begin position="1"/>
        <end position="30"/>
    </location>
</feature>
<evidence type="ECO:0000313" key="5">
    <source>
        <dbReference type="Proteomes" id="UP001367030"/>
    </source>
</evidence>
<accession>A0ABU8X2L2</accession>
<dbReference type="PANTHER" id="PTHR30163">
    <property type="entry name" value="MEMBRANE-BOUND LYTIC MUREIN TRANSGLYCOSYLASE B"/>
    <property type="match status" value="1"/>
</dbReference>
<feature type="domain" description="Peptidoglycan binding-like" evidence="2">
    <location>
        <begin position="374"/>
        <end position="429"/>
    </location>
</feature>
<keyword evidence="1" id="KW-0732">Signal</keyword>
<dbReference type="PANTHER" id="PTHR30163:SF8">
    <property type="entry name" value="LYTIC MUREIN TRANSGLYCOSYLASE"/>
    <property type="match status" value="1"/>
</dbReference>
<dbReference type="InterPro" id="IPR036365">
    <property type="entry name" value="PGBD-like_sf"/>
</dbReference>
<gene>
    <name evidence="4" type="ORF">WKW79_02095</name>
</gene>
<dbReference type="InterPro" id="IPR011970">
    <property type="entry name" value="MltB_2"/>
</dbReference>
<dbReference type="EMBL" id="JBBKZS010000001">
    <property type="protein sequence ID" value="MEJ8853340.1"/>
    <property type="molecule type" value="Genomic_DNA"/>
</dbReference>
<dbReference type="SUPFAM" id="SSF53955">
    <property type="entry name" value="Lysozyme-like"/>
    <property type="match status" value="1"/>
</dbReference>
<evidence type="ECO:0000313" key="4">
    <source>
        <dbReference type="EMBL" id="MEJ8853340.1"/>
    </source>
</evidence>
<dbReference type="InterPro" id="IPR036366">
    <property type="entry name" value="PGBDSf"/>
</dbReference>
<evidence type="ECO:0000259" key="3">
    <source>
        <dbReference type="Pfam" id="PF13406"/>
    </source>
</evidence>
<dbReference type="Pfam" id="PF13406">
    <property type="entry name" value="SLT_2"/>
    <property type="match status" value="1"/>
</dbReference>
<dbReference type="Gene3D" id="1.10.101.10">
    <property type="entry name" value="PGBD-like superfamily/PGBD"/>
    <property type="match status" value="1"/>
</dbReference>
<dbReference type="CDD" id="cd13399">
    <property type="entry name" value="Slt35-like"/>
    <property type="match status" value="1"/>
</dbReference>
<dbReference type="InterPro" id="IPR002477">
    <property type="entry name" value="Peptidoglycan-bd-like"/>
</dbReference>
<protein>
    <submittedName>
        <fullName evidence="4">Lytic murein transglycosylase</fullName>
    </submittedName>
</protein>
<dbReference type="Gene3D" id="1.10.8.350">
    <property type="entry name" value="Bacterial muramidase"/>
    <property type="match status" value="1"/>
</dbReference>
<dbReference type="Pfam" id="PF01471">
    <property type="entry name" value="PG_binding_1"/>
    <property type="match status" value="1"/>
</dbReference>
<dbReference type="InterPro" id="IPR031304">
    <property type="entry name" value="SLT_2"/>
</dbReference>
<dbReference type="InterPro" id="IPR023346">
    <property type="entry name" value="Lysozyme-like_dom_sf"/>
</dbReference>
<comment type="caution">
    <text evidence="4">The sequence shown here is derived from an EMBL/GenBank/DDBJ whole genome shotgun (WGS) entry which is preliminary data.</text>
</comment>
<reference evidence="4 5" key="1">
    <citation type="submission" date="2024-03" db="EMBL/GenBank/DDBJ databases">
        <title>Novel species of the genus Variovorax.</title>
        <authorList>
            <person name="Liu Q."/>
            <person name="Xin Y.-H."/>
        </authorList>
    </citation>
    <scope>NUCLEOTIDE SEQUENCE [LARGE SCALE GENOMIC DNA]</scope>
    <source>
        <strain evidence="4 5">KACC 18901</strain>
    </source>
</reference>
<organism evidence="4 5">
    <name type="scientific">Variovorax robiniae</name>
    <dbReference type="NCBI Taxonomy" id="1836199"/>
    <lineage>
        <taxon>Bacteria</taxon>
        <taxon>Pseudomonadati</taxon>
        <taxon>Pseudomonadota</taxon>
        <taxon>Betaproteobacteria</taxon>
        <taxon>Burkholderiales</taxon>
        <taxon>Comamonadaceae</taxon>
        <taxon>Variovorax</taxon>
    </lineage>
</organism>
<dbReference type="RefSeq" id="WP_340333436.1">
    <property type="nucleotide sequence ID" value="NZ_JBBKZS010000001.1"/>
</dbReference>
<dbReference type="Proteomes" id="UP001367030">
    <property type="component" value="Unassembled WGS sequence"/>
</dbReference>
<feature type="domain" description="Transglycosylase SLT" evidence="3">
    <location>
        <begin position="63"/>
        <end position="353"/>
    </location>
</feature>
<name>A0ABU8X2L2_9BURK</name>
<dbReference type="InterPro" id="IPR043426">
    <property type="entry name" value="MltB-like"/>
</dbReference>
<evidence type="ECO:0000256" key="1">
    <source>
        <dbReference type="SAM" id="SignalP"/>
    </source>
</evidence>
<dbReference type="SUPFAM" id="SSF47090">
    <property type="entry name" value="PGBD-like"/>
    <property type="match status" value="1"/>
</dbReference>
<dbReference type="Gene3D" id="1.10.530.10">
    <property type="match status" value="1"/>
</dbReference>
<evidence type="ECO:0000259" key="2">
    <source>
        <dbReference type="Pfam" id="PF01471"/>
    </source>
</evidence>